<evidence type="ECO:0000256" key="9">
    <source>
        <dbReference type="ARBA" id="ARBA00023136"/>
    </source>
</evidence>
<keyword evidence="13" id="KW-1185">Reference proteome</keyword>
<dbReference type="RefSeq" id="WP_188782292.1">
    <property type="nucleotide sequence ID" value="NZ_BMNI01000001.1"/>
</dbReference>
<dbReference type="Pfam" id="PF00702">
    <property type="entry name" value="Hydrolase"/>
    <property type="match status" value="1"/>
</dbReference>
<reference evidence="13" key="1">
    <citation type="journal article" date="2019" name="Int. J. Syst. Evol. Microbiol.">
        <title>The Global Catalogue of Microorganisms (GCM) 10K type strain sequencing project: providing services to taxonomists for standard genome sequencing and annotation.</title>
        <authorList>
            <consortium name="The Broad Institute Genomics Platform"/>
            <consortium name="The Broad Institute Genome Sequencing Center for Infectious Disease"/>
            <person name="Wu L."/>
            <person name="Ma J."/>
        </authorList>
    </citation>
    <scope>NUCLEOTIDE SEQUENCE [LARGE SCALE GENOMIC DNA]</scope>
    <source>
        <strain evidence="13">CGMCC 4.7371</strain>
    </source>
</reference>
<gene>
    <name evidence="12" type="ORF">GCM10011584_03860</name>
</gene>
<keyword evidence="5 10" id="KW-0547">Nucleotide-binding</keyword>
<feature type="domain" description="HMA" evidence="11">
    <location>
        <begin position="18"/>
        <end position="82"/>
    </location>
</feature>
<keyword evidence="8 10" id="KW-1133">Transmembrane helix</keyword>
<evidence type="ECO:0000256" key="4">
    <source>
        <dbReference type="ARBA" id="ARBA00022723"/>
    </source>
</evidence>
<feature type="transmembrane region" description="Helical" evidence="10">
    <location>
        <begin position="219"/>
        <end position="237"/>
    </location>
</feature>
<dbReference type="Gene3D" id="3.30.70.100">
    <property type="match status" value="1"/>
</dbReference>
<comment type="similarity">
    <text evidence="2 10">Belongs to the cation transport ATPase (P-type) (TC 3.A.3) family. Type IB subfamily.</text>
</comment>
<dbReference type="PROSITE" id="PS00154">
    <property type="entry name" value="ATPASE_E1_E2"/>
    <property type="match status" value="1"/>
</dbReference>
<dbReference type="InterPro" id="IPR023298">
    <property type="entry name" value="ATPase_P-typ_TM_dom_sf"/>
</dbReference>
<feature type="transmembrane region" description="Helical" evidence="10">
    <location>
        <begin position="174"/>
        <end position="195"/>
    </location>
</feature>
<dbReference type="Gene3D" id="3.40.50.1000">
    <property type="entry name" value="HAD superfamily/HAD-like"/>
    <property type="match status" value="1"/>
</dbReference>
<dbReference type="SFLD" id="SFLDG00002">
    <property type="entry name" value="C1.7:_P-type_atpase_like"/>
    <property type="match status" value="1"/>
</dbReference>
<dbReference type="PRINTS" id="PR00943">
    <property type="entry name" value="CUATPASE"/>
</dbReference>
<feature type="transmembrane region" description="Helical" evidence="10">
    <location>
        <begin position="713"/>
        <end position="729"/>
    </location>
</feature>
<dbReference type="SFLD" id="SFLDF00027">
    <property type="entry name" value="p-type_atpase"/>
    <property type="match status" value="1"/>
</dbReference>
<proteinExistence type="inferred from homology"/>
<comment type="subcellular location">
    <subcellularLocation>
        <location evidence="1">Cell membrane</location>
        <topology evidence="1">Multi-pass membrane protein</topology>
    </subcellularLocation>
</comment>
<evidence type="ECO:0000256" key="1">
    <source>
        <dbReference type="ARBA" id="ARBA00004651"/>
    </source>
</evidence>
<evidence type="ECO:0000256" key="3">
    <source>
        <dbReference type="ARBA" id="ARBA00022692"/>
    </source>
</evidence>
<organism evidence="12 13">
    <name type="scientific">Nocardioides phosphati</name>
    <dbReference type="NCBI Taxonomy" id="1867775"/>
    <lineage>
        <taxon>Bacteria</taxon>
        <taxon>Bacillati</taxon>
        <taxon>Actinomycetota</taxon>
        <taxon>Actinomycetes</taxon>
        <taxon>Propionibacteriales</taxon>
        <taxon>Nocardioidaceae</taxon>
        <taxon>Nocardioides</taxon>
    </lineage>
</organism>
<keyword evidence="10" id="KW-1003">Cell membrane</keyword>
<dbReference type="InterPro" id="IPR018303">
    <property type="entry name" value="ATPase_P-typ_P_site"/>
</dbReference>
<dbReference type="Gene3D" id="3.40.1110.10">
    <property type="entry name" value="Calcium-transporting ATPase, cytoplasmic domain N"/>
    <property type="match status" value="1"/>
</dbReference>
<evidence type="ECO:0000256" key="2">
    <source>
        <dbReference type="ARBA" id="ARBA00006024"/>
    </source>
</evidence>
<dbReference type="Gene3D" id="2.70.150.10">
    <property type="entry name" value="Calcium-transporting ATPase, cytoplasmic transduction domain A"/>
    <property type="match status" value="1"/>
</dbReference>
<dbReference type="EMBL" id="BMNI01000001">
    <property type="protein sequence ID" value="GGO84988.1"/>
    <property type="molecule type" value="Genomic_DNA"/>
</dbReference>
<dbReference type="InterPro" id="IPR006121">
    <property type="entry name" value="HMA_dom"/>
</dbReference>
<dbReference type="InterPro" id="IPR036412">
    <property type="entry name" value="HAD-like_sf"/>
</dbReference>
<evidence type="ECO:0000256" key="6">
    <source>
        <dbReference type="ARBA" id="ARBA00022840"/>
    </source>
</evidence>
<evidence type="ECO:0000256" key="5">
    <source>
        <dbReference type="ARBA" id="ARBA00022741"/>
    </source>
</evidence>
<feature type="transmembrane region" description="Helical" evidence="10">
    <location>
        <begin position="113"/>
        <end position="130"/>
    </location>
</feature>
<keyword evidence="9 10" id="KW-0472">Membrane</keyword>
<dbReference type="CDD" id="cd00371">
    <property type="entry name" value="HMA"/>
    <property type="match status" value="1"/>
</dbReference>
<keyword evidence="6 10" id="KW-0067">ATP-binding</keyword>
<feature type="transmembrane region" description="Helical" evidence="10">
    <location>
        <begin position="371"/>
        <end position="393"/>
    </location>
</feature>
<dbReference type="Pfam" id="PF00122">
    <property type="entry name" value="E1-E2_ATPase"/>
    <property type="match status" value="1"/>
</dbReference>
<evidence type="ECO:0000256" key="8">
    <source>
        <dbReference type="ARBA" id="ARBA00022989"/>
    </source>
</evidence>
<dbReference type="SUPFAM" id="SSF81665">
    <property type="entry name" value="Calcium ATPase, transmembrane domain M"/>
    <property type="match status" value="1"/>
</dbReference>
<dbReference type="InterPro" id="IPR036163">
    <property type="entry name" value="HMA_dom_sf"/>
</dbReference>
<dbReference type="InterPro" id="IPR023299">
    <property type="entry name" value="ATPase_P-typ_cyto_dom_N"/>
</dbReference>
<dbReference type="NCBIfam" id="TIGR01511">
    <property type="entry name" value="ATPase-IB1_Cu"/>
    <property type="match status" value="1"/>
</dbReference>
<dbReference type="NCBIfam" id="TIGR01525">
    <property type="entry name" value="ATPase-IB_hvy"/>
    <property type="match status" value="1"/>
</dbReference>
<dbReference type="InterPro" id="IPR023214">
    <property type="entry name" value="HAD_sf"/>
</dbReference>
<dbReference type="SUPFAM" id="SSF55008">
    <property type="entry name" value="HMA, heavy metal-associated domain"/>
    <property type="match status" value="1"/>
</dbReference>
<dbReference type="PROSITE" id="PS01047">
    <property type="entry name" value="HMA_1"/>
    <property type="match status" value="1"/>
</dbReference>
<comment type="caution">
    <text evidence="12">The sequence shown here is derived from an EMBL/GenBank/DDBJ whole genome shotgun (WGS) entry which is preliminary data.</text>
</comment>
<dbReference type="InterPro" id="IPR027256">
    <property type="entry name" value="P-typ_ATPase_IB"/>
</dbReference>
<dbReference type="Pfam" id="PF00403">
    <property type="entry name" value="HMA"/>
    <property type="match status" value="1"/>
</dbReference>
<evidence type="ECO:0000256" key="10">
    <source>
        <dbReference type="RuleBase" id="RU362081"/>
    </source>
</evidence>
<dbReference type="InterPro" id="IPR001757">
    <property type="entry name" value="P_typ_ATPase"/>
</dbReference>
<dbReference type="PANTHER" id="PTHR43520:SF8">
    <property type="entry name" value="P-TYPE CU(+) TRANSPORTER"/>
    <property type="match status" value="1"/>
</dbReference>
<dbReference type="Proteomes" id="UP000655410">
    <property type="component" value="Unassembled WGS sequence"/>
</dbReference>
<evidence type="ECO:0000256" key="7">
    <source>
        <dbReference type="ARBA" id="ARBA00022967"/>
    </source>
</evidence>
<dbReference type="CDD" id="cd02094">
    <property type="entry name" value="P-type_ATPase_Cu-like"/>
    <property type="match status" value="1"/>
</dbReference>
<protein>
    <submittedName>
        <fullName evidence="12">Carbonate dehydratase</fullName>
    </submittedName>
</protein>
<dbReference type="InterPro" id="IPR017969">
    <property type="entry name" value="Heavy-metal-associated_CS"/>
</dbReference>
<keyword evidence="3 10" id="KW-0812">Transmembrane</keyword>
<evidence type="ECO:0000259" key="11">
    <source>
        <dbReference type="PROSITE" id="PS50846"/>
    </source>
</evidence>
<dbReference type="PROSITE" id="PS50846">
    <property type="entry name" value="HMA_2"/>
    <property type="match status" value="1"/>
</dbReference>
<dbReference type="SUPFAM" id="SSF81653">
    <property type="entry name" value="Calcium ATPase, transduction domain A"/>
    <property type="match status" value="1"/>
</dbReference>
<feature type="transmembrane region" description="Helical" evidence="10">
    <location>
        <begin position="136"/>
        <end position="154"/>
    </location>
</feature>
<feature type="transmembrane region" description="Helical" evidence="10">
    <location>
        <begin position="735"/>
        <end position="753"/>
    </location>
</feature>
<evidence type="ECO:0000313" key="13">
    <source>
        <dbReference type="Proteomes" id="UP000655410"/>
    </source>
</evidence>
<dbReference type="NCBIfam" id="TIGR01494">
    <property type="entry name" value="ATPase_P-type"/>
    <property type="match status" value="1"/>
</dbReference>
<dbReference type="PRINTS" id="PR00119">
    <property type="entry name" value="CATATPASE"/>
</dbReference>
<keyword evidence="7" id="KW-1278">Translocase</keyword>
<accession>A0ABQ2N6I7</accession>
<dbReference type="InterPro" id="IPR044492">
    <property type="entry name" value="P_typ_ATPase_HD_dom"/>
</dbReference>
<dbReference type="SUPFAM" id="SSF56784">
    <property type="entry name" value="HAD-like"/>
    <property type="match status" value="1"/>
</dbReference>
<dbReference type="PANTHER" id="PTHR43520">
    <property type="entry name" value="ATP7, ISOFORM B"/>
    <property type="match status" value="1"/>
</dbReference>
<name>A0ABQ2N6I7_9ACTN</name>
<dbReference type="SFLD" id="SFLDS00003">
    <property type="entry name" value="Haloacid_Dehalogenase"/>
    <property type="match status" value="1"/>
</dbReference>
<sequence length="764" mass="79135">MTTQDTRATAQGSSLEASTVDLAITGMTCASCATRIERKLNKLAGVEASVNFATASARVHHSADVTADELVETVKSAGYGAALPTLPAAGSEGAERAAEDAEARHVRELRNRLLASAMLAVPVVVLSMVPPVQFRFWQWLAFALASPVALWGAWPFHRAAAVNARHRAATMDTLVSLGVLAAWVWSVYALFFGGAGEPGMHMEFTLLPRSAARGSTPEIYLEVAAALTAFILAGRYFEARARRRAGDAIRALMDLGAKDVAILRDGIEVRIPVDQLTVGTEFVVRPGEKIATDGQVVDGASAVDESLLTGEAVPAEVGPGDQVTGATVNAGGRLIVRATRVGSDTKLAQIARLVEDAQTGKAQAQRLADRVSAVFVPTVLLIAASTFGVWLGLGSTPAAAITAAVAVLIIACPCALGLATPTALMVGTGRGAQLGLLIRGPEVLESTRRVDTIVLDKTGTVTEGRMRLVDVITADTERAEALRRAGAVEHASEHPIARAIAEAAATEVGELPPVVSFSNQAGRGVIGVVDGTTIHAGRASWLMGLDLTLPAKLAAAQQDAEGAGQTVVFVAWDGRVRAALVVADTIKPTSAEAVAQLKKLGLTPVLLTGDNEAAARHVAAQVGIDRVIAEVHPEDKVDVIKQLQAGGKVVAMAGDGVNDAAALAQADLGLAMGTGTDAAIAAADLTLVKGDLRGAVDAIRLARKTLATIKGNLFWAFAYNLAALPLAAVGLLNPLIAGAAMACSSVFVVSNSLRLRRFQPLHAH</sequence>
<dbReference type="InterPro" id="IPR059000">
    <property type="entry name" value="ATPase_P-type_domA"/>
</dbReference>
<dbReference type="InterPro" id="IPR008250">
    <property type="entry name" value="ATPase_P-typ_transduc_dom_A_sf"/>
</dbReference>
<evidence type="ECO:0000313" key="12">
    <source>
        <dbReference type="EMBL" id="GGO84988.1"/>
    </source>
</evidence>
<keyword evidence="4 10" id="KW-0479">Metal-binding</keyword>
<feature type="transmembrane region" description="Helical" evidence="10">
    <location>
        <begin position="399"/>
        <end position="420"/>
    </location>
</feature>